<reference evidence="1 2" key="1">
    <citation type="submission" date="2016-11" db="EMBL/GenBank/DDBJ databases">
        <title>The macronuclear genome of Stentor coeruleus: a giant cell with tiny introns.</title>
        <authorList>
            <person name="Slabodnick M."/>
            <person name="Ruby J.G."/>
            <person name="Reiff S.B."/>
            <person name="Swart E.C."/>
            <person name="Gosai S."/>
            <person name="Prabakaran S."/>
            <person name="Witkowska E."/>
            <person name="Larue G.E."/>
            <person name="Fisher S."/>
            <person name="Freeman R.M."/>
            <person name="Gunawardena J."/>
            <person name="Chu W."/>
            <person name="Stover N.A."/>
            <person name="Gregory B.D."/>
            <person name="Nowacki M."/>
            <person name="Derisi J."/>
            <person name="Roy S.W."/>
            <person name="Marshall W.F."/>
            <person name="Sood P."/>
        </authorList>
    </citation>
    <scope>NUCLEOTIDE SEQUENCE [LARGE SCALE GENOMIC DNA]</scope>
    <source>
        <strain evidence="1">WM001</strain>
    </source>
</reference>
<organism evidence="1 2">
    <name type="scientific">Stentor coeruleus</name>
    <dbReference type="NCBI Taxonomy" id="5963"/>
    <lineage>
        <taxon>Eukaryota</taxon>
        <taxon>Sar</taxon>
        <taxon>Alveolata</taxon>
        <taxon>Ciliophora</taxon>
        <taxon>Postciliodesmatophora</taxon>
        <taxon>Heterotrichea</taxon>
        <taxon>Heterotrichida</taxon>
        <taxon>Stentoridae</taxon>
        <taxon>Stentor</taxon>
    </lineage>
</organism>
<gene>
    <name evidence="1" type="ORF">SteCoe_27683</name>
</gene>
<accession>A0A1R2BA21</accession>
<comment type="caution">
    <text evidence="1">The sequence shown here is derived from an EMBL/GenBank/DDBJ whole genome shotgun (WGS) entry which is preliminary data.</text>
</comment>
<dbReference type="AlphaFoldDB" id="A0A1R2BA21"/>
<dbReference type="EMBL" id="MPUH01000810">
    <property type="protein sequence ID" value="OMJ73606.1"/>
    <property type="molecule type" value="Genomic_DNA"/>
</dbReference>
<dbReference type="Proteomes" id="UP000187209">
    <property type="component" value="Unassembled WGS sequence"/>
</dbReference>
<evidence type="ECO:0000313" key="2">
    <source>
        <dbReference type="Proteomes" id="UP000187209"/>
    </source>
</evidence>
<name>A0A1R2BA21_9CILI</name>
<evidence type="ECO:0000313" key="1">
    <source>
        <dbReference type="EMBL" id="OMJ73606.1"/>
    </source>
</evidence>
<protein>
    <submittedName>
        <fullName evidence="1">Uncharacterized protein</fullName>
    </submittedName>
</protein>
<sequence>MNNLNLGLALSVSGLFLNYASWPKKNNFNTLSHERAHSQQLPHDFAQIHYSFYAACDDASYDFHSVIPDDDSNST</sequence>
<proteinExistence type="predicted"/>
<keyword evidence="2" id="KW-1185">Reference proteome</keyword>